<dbReference type="Proteomes" id="UP000257109">
    <property type="component" value="Unassembled WGS sequence"/>
</dbReference>
<accession>A0A371G617</accession>
<reference evidence="2" key="1">
    <citation type="submission" date="2018-05" db="EMBL/GenBank/DDBJ databases">
        <title>Draft genome of Mucuna pruriens seed.</title>
        <authorList>
            <person name="Nnadi N.E."/>
            <person name="Vos R."/>
            <person name="Hasami M.H."/>
            <person name="Devisetty U.K."/>
            <person name="Aguiy J.C."/>
        </authorList>
    </citation>
    <scope>NUCLEOTIDE SEQUENCE [LARGE SCALE GENOMIC DNA]</scope>
    <source>
        <strain evidence="2">JCA_2017</strain>
    </source>
</reference>
<evidence type="ECO:0000313" key="3">
    <source>
        <dbReference type="Proteomes" id="UP000257109"/>
    </source>
</evidence>
<gene>
    <name evidence="2" type="ORF">CR513_32746</name>
</gene>
<dbReference type="EMBL" id="QJKJ01006649">
    <property type="protein sequence ID" value="RDX85975.1"/>
    <property type="molecule type" value="Genomic_DNA"/>
</dbReference>
<evidence type="ECO:0000313" key="2">
    <source>
        <dbReference type="EMBL" id="RDX85975.1"/>
    </source>
</evidence>
<organism evidence="2 3">
    <name type="scientific">Mucuna pruriens</name>
    <name type="common">Velvet bean</name>
    <name type="synonym">Dolichos pruriens</name>
    <dbReference type="NCBI Taxonomy" id="157652"/>
    <lineage>
        <taxon>Eukaryota</taxon>
        <taxon>Viridiplantae</taxon>
        <taxon>Streptophyta</taxon>
        <taxon>Embryophyta</taxon>
        <taxon>Tracheophyta</taxon>
        <taxon>Spermatophyta</taxon>
        <taxon>Magnoliopsida</taxon>
        <taxon>eudicotyledons</taxon>
        <taxon>Gunneridae</taxon>
        <taxon>Pentapetalae</taxon>
        <taxon>rosids</taxon>
        <taxon>fabids</taxon>
        <taxon>Fabales</taxon>
        <taxon>Fabaceae</taxon>
        <taxon>Papilionoideae</taxon>
        <taxon>50 kb inversion clade</taxon>
        <taxon>NPAAA clade</taxon>
        <taxon>indigoferoid/millettioid clade</taxon>
        <taxon>Phaseoleae</taxon>
        <taxon>Mucuna</taxon>
    </lineage>
</organism>
<name>A0A371G617_MUCPR</name>
<keyword evidence="3" id="KW-1185">Reference proteome</keyword>
<dbReference type="AlphaFoldDB" id="A0A371G617"/>
<sequence length="108" mass="12087">MKLAYGVQEVTYQLSTANDQKSDSQHAVQNEETTFVNHPYSDGETAGINPTNDTDQKEEVQASHSKEYLLIKDGEKVDQEIAKVIDEAKKTQLLGTEAKFTIILTRQT</sequence>
<protein>
    <submittedName>
        <fullName evidence="2">Uncharacterized protein</fullName>
    </submittedName>
</protein>
<feature type="region of interest" description="Disordered" evidence="1">
    <location>
        <begin position="33"/>
        <end position="61"/>
    </location>
</feature>
<dbReference type="OrthoDB" id="1431328at2759"/>
<evidence type="ECO:0000256" key="1">
    <source>
        <dbReference type="SAM" id="MobiDB-lite"/>
    </source>
</evidence>
<proteinExistence type="predicted"/>
<feature type="non-terminal residue" evidence="2">
    <location>
        <position position="1"/>
    </location>
</feature>
<comment type="caution">
    <text evidence="2">The sequence shown here is derived from an EMBL/GenBank/DDBJ whole genome shotgun (WGS) entry which is preliminary data.</text>
</comment>